<proteinExistence type="predicted"/>
<evidence type="ECO:0000313" key="2">
    <source>
        <dbReference type="Proteomes" id="UP000789702"/>
    </source>
</evidence>
<dbReference type="Proteomes" id="UP000789702">
    <property type="component" value="Unassembled WGS sequence"/>
</dbReference>
<keyword evidence="2" id="KW-1185">Reference proteome</keyword>
<evidence type="ECO:0000313" key="1">
    <source>
        <dbReference type="EMBL" id="CAG8621629.1"/>
    </source>
</evidence>
<gene>
    <name evidence="1" type="ORF">DHETER_LOCUS8040</name>
</gene>
<reference evidence="1" key="1">
    <citation type="submission" date="2021-06" db="EMBL/GenBank/DDBJ databases">
        <authorList>
            <person name="Kallberg Y."/>
            <person name="Tangrot J."/>
            <person name="Rosling A."/>
        </authorList>
    </citation>
    <scope>NUCLEOTIDE SEQUENCE</scope>
    <source>
        <strain evidence="1">IL203A</strain>
    </source>
</reference>
<protein>
    <submittedName>
        <fullName evidence="1">14587_t:CDS:1</fullName>
    </submittedName>
</protein>
<accession>A0ACA9MY21</accession>
<dbReference type="EMBL" id="CAJVPU010012240">
    <property type="protein sequence ID" value="CAG8621629.1"/>
    <property type="molecule type" value="Genomic_DNA"/>
</dbReference>
<name>A0ACA9MY21_9GLOM</name>
<sequence>MVNFLIALIVLMVSLSEAATYSNNFKRADICTNVFLSAVHNKDIKGDITFYQDSKGAVWITGTYQWGFQSPETWTYDWTIQNGCRNVIFNITPYLHTEYAMNSDCNGYPSDNKKLSYKNRGLLYKRIDKVDTCEIGGWGTKPWVVKVEGLTWDCNNEGFKHQTCDQDFYQDNFTCDNSPGRLSGQGSGTGTYLVINGESNSGSSSITSSAAIAIVNGEGIYKKLSNNQTSAMGEPSGTQQQNKATVTQQQQNPKETQQEQKPKETQQEQKPNETQQEQKPKETQQVQKPKETQQVQKPKETQQVQKPKETQKEQNSPQKPSVAQGQQPQKTT</sequence>
<organism evidence="1 2">
    <name type="scientific">Dentiscutata heterogama</name>
    <dbReference type="NCBI Taxonomy" id="1316150"/>
    <lineage>
        <taxon>Eukaryota</taxon>
        <taxon>Fungi</taxon>
        <taxon>Fungi incertae sedis</taxon>
        <taxon>Mucoromycota</taxon>
        <taxon>Glomeromycotina</taxon>
        <taxon>Glomeromycetes</taxon>
        <taxon>Diversisporales</taxon>
        <taxon>Gigasporaceae</taxon>
        <taxon>Dentiscutata</taxon>
    </lineage>
</organism>
<comment type="caution">
    <text evidence="1">The sequence shown here is derived from an EMBL/GenBank/DDBJ whole genome shotgun (WGS) entry which is preliminary data.</text>
</comment>